<keyword evidence="3 10" id="KW-0255">Endonuclease</keyword>
<keyword evidence="2 10" id="KW-0479">Metal-binding</keyword>
<reference evidence="11" key="1">
    <citation type="submission" date="2022-10" db="EMBL/GenBank/DDBJ databases">
        <authorList>
            <person name="Boutroux M."/>
        </authorList>
    </citation>
    <scope>NUCLEOTIDE SEQUENCE</scope>
    <source>
        <strain evidence="11">51.81</strain>
    </source>
</reference>
<dbReference type="GO" id="GO:0016787">
    <property type="term" value="F:hydrolase activity"/>
    <property type="evidence" value="ECO:0007669"/>
    <property type="project" value="UniProtKB-KW"/>
</dbReference>
<evidence type="ECO:0000313" key="12">
    <source>
        <dbReference type="EMBL" id="WWY03196.1"/>
    </source>
</evidence>
<dbReference type="PANTHER" id="PTHR34353:SF2">
    <property type="entry name" value="CRISPR-ASSOCIATED ENDONUCLEASE CAS1 1"/>
    <property type="match status" value="1"/>
</dbReference>
<reference evidence="12" key="2">
    <citation type="submission" date="2024-02" db="EMBL/GenBank/DDBJ databases">
        <title>Neisseria leonii sp. nov.</title>
        <authorList>
            <person name="Boutroux M."/>
            <person name="Favre-Rochex S."/>
            <person name="Gorgette O."/>
            <person name="Touak G."/>
            <person name="Muhle E."/>
            <person name="Chesneau O."/>
            <person name="Clermont D."/>
            <person name="Rahi P."/>
        </authorList>
    </citation>
    <scope>NUCLEOTIDE SEQUENCE</scope>
    <source>
        <strain evidence="12">51.81</strain>
    </source>
</reference>
<dbReference type="AlphaFoldDB" id="A0A9X4E0L1"/>
<dbReference type="CDD" id="cd09634">
    <property type="entry name" value="Cas1_I-II-III"/>
    <property type="match status" value="1"/>
</dbReference>
<evidence type="ECO:0000256" key="2">
    <source>
        <dbReference type="ARBA" id="ARBA00022723"/>
    </source>
</evidence>
<evidence type="ECO:0000256" key="7">
    <source>
        <dbReference type="ARBA" id="ARBA00023125"/>
    </source>
</evidence>
<comment type="subunit">
    <text evidence="9 10">Homodimer, forms a heterotetramer with a Cas2 homodimer.</text>
</comment>
<evidence type="ECO:0000256" key="1">
    <source>
        <dbReference type="ARBA" id="ARBA00022722"/>
    </source>
</evidence>
<dbReference type="GO" id="GO:0043571">
    <property type="term" value="P:maintenance of CRISPR repeat elements"/>
    <property type="evidence" value="ECO:0007669"/>
    <property type="project" value="UniProtKB-UniRule"/>
</dbReference>
<dbReference type="Gene3D" id="3.100.10.20">
    <property type="entry name" value="CRISPR-associated endonuclease Cas1, N-terminal domain"/>
    <property type="match status" value="1"/>
</dbReference>
<dbReference type="InterPro" id="IPR050646">
    <property type="entry name" value="Cas1"/>
</dbReference>
<dbReference type="PANTHER" id="PTHR34353">
    <property type="entry name" value="CRISPR-ASSOCIATED ENDONUCLEASE CAS1 1"/>
    <property type="match status" value="1"/>
</dbReference>
<evidence type="ECO:0000313" key="11">
    <source>
        <dbReference type="EMBL" id="MDD9326774.1"/>
    </source>
</evidence>
<keyword evidence="8 10" id="KW-0464">Manganese</keyword>
<sequence>MVTLFIDRKGLTLRADGGVLTFYDQDRRVGTVPVRVLERVCISGDLQLSASVLGKLGGQGVGVAVLGGKKRQPVLLMPNLKVDALRRMAQFNLAQNPDFCLQQAKIWIGGKVADQAALLERFAEKNSVLGARLHRSRSVLAQVVSRIGAAGDTAQLRGLEGAAAAHYFAAFPYILPDSLNFKGRNKRPPADAFNAVLSLGYTLLHFELVKQVYLTGLDPFVGFYHGIDHGRESLACDLIEPLRPLYDEWAVSLFADKVLRPEDFSIRGQACMMGKAGRMRFYAAFEKAARLWRPQMRRLCRDLLASLGVAAGKECDFAVSEIMIAEPEDALADCV</sequence>
<dbReference type="Pfam" id="PF01867">
    <property type="entry name" value="Cas_Cas1"/>
    <property type="match status" value="1"/>
</dbReference>
<organism evidence="11">
    <name type="scientific">Neisseria leonii</name>
    <dbReference type="NCBI Taxonomy" id="2995413"/>
    <lineage>
        <taxon>Bacteria</taxon>
        <taxon>Pseudomonadati</taxon>
        <taxon>Pseudomonadota</taxon>
        <taxon>Betaproteobacteria</taxon>
        <taxon>Neisseriales</taxon>
        <taxon>Neisseriaceae</taxon>
        <taxon>Neisseria</taxon>
    </lineage>
</organism>
<keyword evidence="13" id="KW-1185">Reference proteome</keyword>
<evidence type="ECO:0000256" key="8">
    <source>
        <dbReference type="ARBA" id="ARBA00023211"/>
    </source>
</evidence>
<dbReference type="GO" id="GO:0051607">
    <property type="term" value="P:defense response to virus"/>
    <property type="evidence" value="ECO:0007669"/>
    <property type="project" value="UniProtKB-UniRule"/>
</dbReference>
<keyword evidence="1 10" id="KW-0540">Nuclease</keyword>
<protein>
    <recommendedName>
        <fullName evidence="10">CRISPR-associated endonuclease Cas1</fullName>
        <ecNumber evidence="10">3.1.-.-</ecNumber>
    </recommendedName>
</protein>
<evidence type="ECO:0000313" key="13">
    <source>
        <dbReference type="Proteomes" id="UP001149607"/>
    </source>
</evidence>
<dbReference type="GO" id="GO:0003677">
    <property type="term" value="F:DNA binding"/>
    <property type="evidence" value="ECO:0007669"/>
    <property type="project" value="UniProtKB-KW"/>
</dbReference>
<keyword evidence="6 10" id="KW-0051">Antiviral defense</keyword>
<comment type="cofactor">
    <cofactor evidence="10">
        <name>Mg(2+)</name>
        <dbReference type="ChEBI" id="CHEBI:18420"/>
    </cofactor>
    <cofactor evidence="10">
        <name>Mn(2+)</name>
        <dbReference type="ChEBI" id="CHEBI:29035"/>
    </cofactor>
</comment>
<evidence type="ECO:0000256" key="9">
    <source>
        <dbReference type="ARBA" id="ARBA00038592"/>
    </source>
</evidence>
<feature type="binding site" evidence="10">
    <location>
        <position position="225"/>
    </location>
    <ligand>
        <name>Mn(2+)</name>
        <dbReference type="ChEBI" id="CHEBI:29035"/>
    </ligand>
</feature>
<dbReference type="InterPro" id="IPR042211">
    <property type="entry name" value="CRISPR-assoc_Cas1_N"/>
</dbReference>
<dbReference type="GO" id="GO:0004519">
    <property type="term" value="F:endonuclease activity"/>
    <property type="evidence" value="ECO:0007669"/>
    <property type="project" value="UniProtKB-UniRule"/>
</dbReference>
<evidence type="ECO:0000256" key="6">
    <source>
        <dbReference type="ARBA" id="ARBA00023118"/>
    </source>
</evidence>
<name>A0A9X4E0L1_9NEIS</name>
<gene>
    <name evidence="10 11" type="primary">cas1</name>
    <name evidence="11" type="ORF">ORY91_000142</name>
    <name evidence="12" type="ORF">V9W64_00080</name>
</gene>
<feature type="binding site" evidence="10">
    <location>
        <position position="160"/>
    </location>
    <ligand>
        <name>Mn(2+)</name>
        <dbReference type="ChEBI" id="CHEBI:29035"/>
    </ligand>
</feature>
<dbReference type="Gene3D" id="1.20.120.920">
    <property type="entry name" value="CRISPR-associated endonuclease Cas1, C-terminal domain"/>
    <property type="match status" value="1"/>
</dbReference>
<comment type="function">
    <text evidence="10">CRISPR (clustered regularly interspaced short palindromic repeat), is an adaptive immune system that provides protection against mobile genetic elements (viruses, transposable elements and conjugative plasmids). CRISPR clusters contain spacers, sequences complementary to antecedent mobile elements, and target invading nucleic acids. CRISPR clusters are transcribed and processed into CRISPR RNA (crRNA). Acts as a dsDNA endonuclease. Involved in the integration of spacer DNA into the CRISPR cassette.</text>
</comment>
<accession>A0A9X4E0L1</accession>
<keyword evidence="4 10" id="KW-0378">Hydrolase</keyword>
<evidence type="ECO:0000256" key="5">
    <source>
        <dbReference type="ARBA" id="ARBA00022842"/>
    </source>
</evidence>
<dbReference type="EMBL" id="CP146598">
    <property type="protein sequence ID" value="WWY03196.1"/>
    <property type="molecule type" value="Genomic_DNA"/>
</dbReference>
<dbReference type="HAMAP" id="MF_01470">
    <property type="entry name" value="Cas1"/>
    <property type="match status" value="1"/>
</dbReference>
<evidence type="ECO:0000256" key="4">
    <source>
        <dbReference type="ARBA" id="ARBA00022801"/>
    </source>
</evidence>
<dbReference type="InterPro" id="IPR002729">
    <property type="entry name" value="CRISPR-assoc_Cas1"/>
</dbReference>
<dbReference type="EC" id="3.1.-.-" evidence="10"/>
<proteinExistence type="inferred from homology"/>
<evidence type="ECO:0000256" key="3">
    <source>
        <dbReference type="ARBA" id="ARBA00022759"/>
    </source>
</evidence>
<keyword evidence="5 10" id="KW-0460">Magnesium</keyword>
<dbReference type="EMBL" id="JAPQFL010000001">
    <property type="protein sequence ID" value="MDD9326774.1"/>
    <property type="molecule type" value="Genomic_DNA"/>
</dbReference>
<keyword evidence="7 10" id="KW-0238">DNA-binding</keyword>
<evidence type="ECO:0000256" key="10">
    <source>
        <dbReference type="HAMAP-Rule" id="MF_01470"/>
    </source>
</evidence>
<dbReference type="GO" id="GO:0046872">
    <property type="term" value="F:metal ion binding"/>
    <property type="evidence" value="ECO:0007669"/>
    <property type="project" value="UniProtKB-UniRule"/>
</dbReference>
<dbReference type="NCBIfam" id="TIGR00287">
    <property type="entry name" value="cas1"/>
    <property type="match status" value="1"/>
</dbReference>
<dbReference type="Proteomes" id="UP001149607">
    <property type="component" value="Chromosome"/>
</dbReference>
<comment type="similarity">
    <text evidence="10">Belongs to the CRISPR-associated endonuclease Cas1 family.</text>
</comment>
<feature type="binding site" evidence="10">
    <location>
        <position position="240"/>
    </location>
    <ligand>
        <name>Mn(2+)</name>
        <dbReference type="ChEBI" id="CHEBI:29035"/>
    </ligand>
</feature>
<dbReference type="RefSeq" id="WP_274584122.1">
    <property type="nucleotide sequence ID" value="NZ_CP146598.1"/>
</dbReference>
<dbReference type="InterPro" id="IPR042206">
    <property type="entry name" value="CRISPR-assoc_Cas1_C"/>
</dbReference>